<dbReference type="GO" id="GO:0033104">
    <property type="term" value="C:type VI protein secretion system complex"/>
    <property type="evidence" value="ECO:0007669"/>
    <property type="project" value="InterPro"/>
</dbReference>
<dbReference type="InterPro" id="IPR041408">
    <property type="entry name" value="Hcp_Tssd"/>
</dbReference>
<sequence>MSSFLAKLFLDGETYTILKCKYQFDKLTDPTFKPSGEVVGGKIKLTIESRGHVGLLEWILARDKEKEGYVEFYRRDGMSRQLRIEFKKAFCIRYKEKFNSVGNVPMHISFVIVAQKLKFNHLEFHNDWVI</sequence>
<proteinExistence type="predicted"/>
<organism evidence="1 2">
    <name type="scientific">Apibacter muscae</name>
    <dbReference type="NCBI Taxonomy" id="2509004"/>
    <lineage>
        <taxon>Bacteria</taxon>
        <taxon>Pseudomonadati</taxon>
        <taxon>Bacteroidota</taxon>
        <taxon>Flavobacteriia</taxon>
        <taxon>Flavobacteriales</taxon>
        <taxon>Weeksellaceae</taxon>
        <taxon>Apibacter</taxon>
    </lineage>
</organism>
<gene>
    <name evidence="1" type="ORF">ETU09_00070</name>
</gene>
<protein>
    <recommendedName>
        <fullName evidence="3">Phage tail protein</fullName>
    </recommendedName>
</protein>
<evidence type="ECO:0008006" key="3">
    <source>
        <dbReference type="Google" id="ProtNLM"/>
    </source>
</evidence>
<accession>A0A563DMC4</accession>
<evidence type="ECO:0000313" key="2">
    <source>
        <dbReference type="Proteomes" id="UP000319499"/>
    </source>
</evidence>
<dbReference type="Pfam" id="PF17642">
    <property type="entry name" value="TssD"/>
    <property type="match status" value="1"/>
</dbReference>
<dbReference type="OrthoDB" id="955509at2"/>
<comment type="caution">
    <text evidence="1">The sequence shown here is derived from an EMBL/GenBank/DDBJ whole genome shotgun (WGS) entry which is preliminary data.</text>
</comment>
<reference evidence="1 2" key="1">
    <citation type="submission" date="2019-02" db="EMBL/GenBank/DDBJ databases">
        <title>Apibacter muscae sp. nov.: a novel member of the house fly microbiota.</title>
        <authorList>
            <person name="Park R."/>
        </authorList>
    </citation>
    <scope>NUCLEOTIDE SEQUENCE [LARGE SCALE GENOMIC DNA]</scope>
    <source>
        <strain evidence="1 2">AL1</strain>
    </source>
</reference>
<dbReference type="EMBL" id="SELH01000007">
    <property type="protein sequence ID" value="TWP31172.1"/>
    <property type="molecule type" value="Genomic_DNA"/>
</dbReference>
<keyword evidence="2" id="KW-1185">Reference proteome</keyword>
<dbReference type="Proteomes" id="UP000319499">
    <property type="component" value="Unassembled WGS sequence"/>
</dbReference>
<evidence type="ECO:0000313" key="1">
    <source>
        <dbReference type="EMBL" id="TWP31172.1"/>
    </source>
</evidence>
<dbReference type="AlphaFoldDB" id="A0A563DMC4"/>
<name>A0A563DMC4_9FLAO</name>
<dbReference type="RefSeq" id="WP_146261375.1">
    <property type="nucleotide sequence ID" value="NZ_SELG01000029.1"/>
</dbReference>